<accession>A0A382N137</accession>
<evidence type="ECO:0000256" key="3">
    <source>
        <dbReference type="ARBA" id="ARBA00022801"/>
    </source>
</evidence>
<evidence type="ECO:0000259" key="4">
    <source>
        <dbReference type="Pfam" id="PF22244"/>
    </source>
</evidence>
<reference evidence="5" key="1">
    <citation type="submission" date="2018-05" db="EMBL/GenBank/DDBJ databases">
        <authorList>
            <person name="Lanie J.A."/>
            <person name="Ng W.-L."/>
            <person name="Kazmierczak K.M."/>
            <person name="Andrzejewski T.M."/>
            <person name="Davidsen T.M."/>
            <person name="Wayne K.J."/>
            <person name="Tettelin H."/>
            <person name="Glass J.I."/>
            <person name="Rusch D."/>
            <person name="Podicherti R."/>
            <person name="Tsui H.-C.T."/>
            <person name="Winkler M.E."/>
        </authorList>
    </citation>
    <scope>NUCLEOTIDE SEQUENCE</scope>
</reference>
<evidence type="ECO:0000256" key="2">
    <source>
        <dbReference type="ARBA" id="ARBA00022729"/>
    </source>
</evidence>
<proteinExistence type="predicted"/>
<dbReference type="SUPFAM" id="SSF53474">
    <property type="entry name" value="alpha/beta-Hydrolases"/>
    <property type="match status" value="1"/>
</dbReference>
<dbReference type="Pfam" id="PF22244">
    <property type="entry name" value="GCE_fung"/>
    <property type="match status" value="1"/>
</dbReference>
<dbReference type="PANTHER" id="PTHR22946">
    <property type="entry name" value="DIENELACTONE HYDROLASE DOMAIN-CONTAINING PROTEIN-RELATED"/>
    <property type="match status" value="1"/>
</dbReference>
<gene>
    <name evidence="5" type="ORF">METZ01_LOCUS306929</name>
</gene>
<keyword evidence="3" id="KW-0378">Hydrolase</keyword>
<sequence length="311" mass="34603">MFAINLVVAVLLSVVKGESDLDKLASTYQNVKQWQKQVKTVRQGILRGAQLWPIPEKTPLRPRIHSTRVYDGYIVENIVFESLPGFFVTGNLYRPLKVITPSPITLCPHGHFEGGRFREDMQQRCATFARMGVVAFSYDMVGWEESTQLNHGDQPVLTLQLWNSIRAIDFLVSLQDTDSKRIAVTGASGGGTQAFLLAAVDDRITVSIPVVMVSSDFYGGCNCESGLPIHQSDDHATNNADIAAMAAPNPQLLISCGDDWTKNTPAHEYPYIRNVYQLFGAEGQVENLHLPEEGHSYGYQKRLGVYRFLAK</sequence>
<dbReference type="InterPro" id="IPR054579">
    <property type="entry name" value="GCE-like_dom"/>
</dbReference>
<dbReference type="Gene3D" id="3.40.50.1820">
    <property type="entry name" value="alpha/beta hydrolase"/>
    <property type="match status" value="1"/>
</dbReference>
<evidence type="ECO:0000313" key="5">
    <source>
        <dbReference type="EMBL" id="SVC54075.1"/>
    </source>
</evidence>
<dbReference type="EMBL" id="UINC01096849">
    <property type="protein sequence ID" value="SVC54075.1"/>
    <property type="molecule type" value="Genomic_DNA"/>
</dbReference>
<dbReference type="PANTHER" id="PTHR22946:SF8">
    <property type="entry name" value="ACETYL XYLAN ESTERASE DOMAIN-CONTAINING PROTEIN"/>
    <property type="match status" value="1"/>
</dbReference>
<dbReference type="InterPro" id="IPR029058">
    <property type="entry name" value="AB_hydrolase_fold"/>
</dbReference>
<dbReference type="InterPro" id="IPR050261">
    <property type="entry name" value="FrsA_esterase"/>
</dbReference>
<name>A0A382N137_9ZZZZ</name>
<keyword evidence="1" id="KW-0719">Serine esterase</keyword>
<feature type="non-terminal residue" evidence="5">
    <location>
        <position position="311"/>
    </location>
</feature>
<organism evidence="5">
    <name type="scientific">marine metagenome</name>
    <dbReference type="NCBI Taxonomy" id="408172"/>
    <lineage>
        <taxon>unclassified sequences</taxon>
        <taxon>metagenomes</taxon>
        <taxon>ecological metagenomes</taxon>
    </lineage>
</organism>
<protein>
    <recommendedName>
        <fullName evidence="4">4-O-methyl-glucuronoyl methylesterase-like domain-containing protein</fullName>
    </recommendedName>
</protein>
<dbReference type="GO" id="GO:0052689">
    <property type="term" value="F:carboxylic ester hydrolase activity"/>
    <property type="evidence" value="ECO:0007669"/>
    <property type="project" value="UniProtKB-KW"/>
</dbReference>
<evidence type="ECO:0000256" key="1">
    <source>
        <dbReference type="ARBA" id="ARBA00022487"/>
    </source>
</evidence>
<feature type="domain" description="4-O-methyl-glucuronoyl methylesterase-like" evidence="4">
    <location>
        <begin position="156"/>
        <end position="210"/>
    </location>
</feature>
<keyword evidence="2" id="KW-0732">Signal</keyword>
<dbReference type="AlphaFoldDB" id="A0A382N137"/>